<dbReference type="PANTHER" id="PTHR43329">
    <property type="entry name" value="EPOXIDE HYDROLASE"/>
    <property type="match status" value="1"/>
</dbReference>
<feature type="domain" description="AB hydrolase-1" evidence="4">
    <location>
        <begin position="94"/>
        <end position="352"/>
    </location>
</feature>
<evidence type="ECO:0000256" key="1">
    <source>
        <dbReference type="ARBA" id="ARBA00022801"/>
    </source>
</evidence>
<dbReference type="Proteomes" id="UP001055712">
    <property type="component" value="Unassembled WGS sequence"/>
</dbReference>
<comment type="similarity">
    <text evidence="2">Belongs to the AB hydrolase superfamily. Epoxide hydrolase family.</text>
</comment>
<keyword evidence="6" id="KW-1185">Reference proteome</keyword>
<organism evidence="5 6">
    <name type="scientific">Chlorella vulgaris</name>
    <name type="common">Green alga</name>
    <dbReference type="NCBI Taxonomy" id="3077"/>
    <lineage>
        <taxon>Eukaryota</taxon>
        <taxon>Viridiplantae</taxon>
        <taxon>Chlorophyta</taxon>
        <taxon>core chlorophytes</taxon>
        <taxon>Trebouxiophyceae</taxon>
        <taxon>Chlorellales</taxon>
        <taxon>Chlorellaceae</taxon>
        <taxon>Chlorella clade</taxon>
        <taxon>Chlorella</taxon>
    </lineage>
</organism>
<keyword evidence="3" id="KW-0472">Membrane</keyword>
<dbReference type="InterPro" id="IPR000073">
    <property type="entry name" value="AB_hydrolase_1"/>
</dbReference>
<evidence type="ECO:0000259" key="4">
    <source>
        <dbReference type="Pfam" id="PF00561"/>
    </source>
</evidence>
<reference evidence="5" key="1">
    <citation type="journal article" date="2019" name="Plant J.">
        <title>Chlorella vulgaris genome assembly and annotation reveals the molecular basis for metabolic acclimation to high light conditions.</title>
        <authorList>
            <person name="Cecchin M."/>
            <person name="Marcolungo L."/>
            <person name="Rossato M."/>
            <person name="Girolomoni L."/>
            <person name="Cosentino E."/>
            <person name="Cuine S."/>
            <person name="Li-Beisson Y."/>
            <person name="Delledonne M."/>
            <person name="Ballottari M."/>
        </authorList>
    </citation>
    <scope>NUCLEOTIDE SEQUENCE</scope>
    <source>
        <strain evidence="5">211/11P</strain>
    </source>
</reference>
<keyword evidence="3" id="KW-0812">Transmembrane</keyword>
<sequence length="366" mass="41125">MKAAGSDLSAVTSTGLIGWCRWAGYQAVGFVLAVPIAIELLFKLITKPRSTLYRKDRNTVVFPDPLPDLTHEWIEAAPGIKLHAVRTSKGSGKPLMLMVHGFPEAWFSWRHQMAAFRDEYEVVAIEMRGYGESSRPQGRAAYRLPSLVADVTAVAQQLLEESGQEQLVLAGHDWGAYVCWCTAAASPHLLSKLAILCVPYPLCFFPNMDWDQFCRSWYIFAFQMPWLPEWYCSAGDYAMLEAVLARPPTGCTTPGAVTPEYVERYKQAFGRPGTPTALINYYRSLIDLASRYKAPALDRALRGRRLQVPTLVMWGEKDHALGQQLLRGTEKYVDSLRVEVLAGCSHWAQQDRPAEVNKLLADFLRH</sequence>
<evidence type="ECO:0000313" key="5">
    <source>
        <dbReference type="EMBL" id="KAI3424377.1"/>
    </source>
</evidence>
<proteinExistence type="inferred from homology"/>
<name>A0A9D4TFN8_CHLVU</name>
<keyword evidence="3" id="KW-1133">Transmembrane helix</keyword>
<keyword evidence="1" id="KW-0378">Hydrolase</keyword>
<dbReference type="Gene3D" id="3.40.50.1820">
    <property type="entry name" value="alpha/beta hydrolase"/>
    <property type="match status" value="1"/>
</dbReference>
<dbReference type="AlphaFoldDB" id="A0A9D4TFN8"/>
<gene>
    <name evidence="5" type="ORF">D9Q98_009930</name>
</gene>
<dbReference type="InterPro" id="IPR029058">
    <property type="entry name" value="AB_hydrolase_fold"/>
</dbReference>
<dbReference type="EMBL" id="SIDB01000013">
    <property type="protein sequence ID" value="KAI3424377.1"/>
    <property type="molecule type" value="Genomic_DNA"/>
</dbReference>
<comment type="caution">
    <text evidence="5">The sequence shown here is derived from an EMBL/GenBank/DDBJ whole genome shotgun (WGS) entry which is preliminary data.</text>
</comment>
<dbReference type="InterPro" id="IPR000639">
    <property type="entry name" value="Epox_hydrolase-like"/>
</dbReference>
<dbReference type="GO" id="GO:0016787">
    <property type="term" value="F:hydrolase activity"/>
    <property type="evidence" value="ECO:0007669"/>
    <property type="project" value="UniProtKB-KW"/>
</dbReference>
<dbReference type="PRINTS" id="PR00412">
    <property type="entry name" value="EPOXHYDRLASE"/>
</dbReference>
<evidence type="ECO:0000256" key="3">
    <source>
        <dbReference type="SAM" id="Phobius"/>
    </source>
</evidence>
<dbReference type="OrthoDB" id="7130006at2759"/>
<evidence type="ECO:0000313" key="6">
    <source>
        <dbReference type="Proteomes" id="UP001055712"/>
    </source>
</evidence>
<dbReference type="Pfam" id="PF00561">
    <property type="entry name" value="Abhydrolase_1"/>
    <property type="match status" value="1"/>
</dbReference>
<reference evidence="5" key="2">
    <citation type="submission" date="2020-11" db="EMBL/GenBank/DDBJ databases">
        <authorList>
            <person name="Cecchin M."/>
            <person name="Marcolungo L."/>
            <person name="Rossato M."/>
            <person name="Girolomoni L."/>
            <person name="Cosentino E."/>
            <person name="Cuine S."/>
            <person name="Li-Beisson Y."/>
            <person name="Delledonne M."/>
            <person name="Ballottari M."/>
        </authorList>
    </citation>
    <scope>NUCLEOTIDE SEQUENCE</scope>
    <source>
        <strain evidence="5">211/11P</strain>
        <tissue evidence="5">Whole cell</tissue>
    </source>
</reference>
<dbReference type="SUPFAM" id="SSF53474">
    <property type="entry name" value="alpha/beta-Hydrolases"/>
    <property type="match status" value="1"/>
</dbReference>
<evidence type="ECO:0000256" key="2">
    <source>
        <dbReference type="ARBA" id="ARBA00038334"/>
    </source>
</evidence>
<accession>A0A9D4TFN8</accession>
<feature type="transmembrane region" description="Helical" evidence="3">
    <location>
        <begin position="23"/>
        <end position="45"/>
    </location>
</feature>
<protein>
    <recommendedName>
        <fullName evidence="4">AB hydrolase-1 domain-containing protein</fullName>
    </recommendedName>
</protein>